<comment type="similarity">
    <text evidence="3">Belongs to the GCKR-like family. MurNAc-6-P etherase subfamily.</text>
</comment>
<dbReference type="UniPathway" id="UPA00342"/>
<evidence type="ECO:0000256" key="1">
    <source>
        <dbReference type="ARBA" id="ARBA00023239"/>
    </source>
</evidence>
<keyword evidence="2 3" id="KW-0119">Carbohydrate metabolism</keyword>
<keyword evidence="1 3" id="KW-0456">Lyase</keyword>
<dbReference type="InterPro" id="IPR046348">
    <property type="entry name" value="SIS_dom_sf"/>
</dbReference>
<dbReference type="AlphaFoldDB" id="A0A221VWN0"/>
<dbReference type="Gene3D" id="3.40.50.10490">
    <property type="entry name" value="Glucose-6-phosphate isomerase like protein, domain 1"/>
    <property type="match status" value="1"/>
</dbReference>
<comment type="function">
    <text evidence="3">Specifically catalyzes the cleavage of the D-lactyl ether substituent of MurNAc 6-phosphate, producing GlcNAc 6-phosphate and D-lactate.</text>
</comment>
<organism evidence="4 5">
    <name type="scientific">Actinoalloteichus hoggarensis</name>
    <dbReference type="NCBI Taxonomy" id="1470176"/>
    <lineage>
        <taxon>Bacteria</taxon>
        <taxon>Bacillati</taxon>
        <taxon>Actinomycetota</taxon>
        <taxon>Actinomycetes</taxon>
        <taxon>Pseudonocardiales</taxon>
        <taxon>Pseudonocardiaceae</taxon>
        <taxon>Actinoalloteichus</taxon>
    </lineage>
</organism>
<feature type="active site" evidence="3">
    <location>
        <position position="122"/>
    </location>
</feature>
<evidence type="ECO:0000256" key="3">
    <source>
        <dbReference type="HAMAP-Rule" id="MF_00068"/>
    </source>
</evidence>
<name>A0A221VWN0_9PSEU</name>
<comment type="miscellaneous">
    <text evidence="3">A lyase-type mechanism (elimination/hydration) is suggested for the cleavage of the lactyl ether bond of MurNAc 6-phosphate, with the formation of an alpha,beta-unsaturated aldehyde intermediate with (E)-stereochemistry, followed by the syn addition of water to give product.</text>
</comment>
<dbReference type="HAMAP" id="MF_00068">
    <property type="entry name" value="MurQ"/>
    <property type="match status" value="1"/>
</dbReference>
<dbReference type="GO" id="GO:0046348">
    <property type="term" value="P:amino sugar catabolic process"/>
    <property type="evidence" value="ECO:0007669"/>
    <property type="project" value="InterPro"/>
</dbReference>
<dbReference type="OrthoDB" id="9813395at2"/>
<protein>
    <recommendedName>
        <fullName evidence="3">N-acetylmuramic acid 6-phosphate etherase</fullName>
        <shortName evidence="3">MurNAc-6-P etherase</shortName>
        <ecNumber evidence="3">4.2.1.126</ecNumber>
    </recommendedName>
    <alternativeName>
        <fullName evidence="3">N-acetylmuramic acid 6-phosphate hydrolase</fullName>
    </alternativeName>
    <alternativeName>
        <fullName evidence="3">N-acetylmuramic acid 6-phosphate lyase</fullName>
    </alternativeName>
</protein>
<comment type="catalytic activity">
    <reaction evidence="3">
        <text>N-acetyl-D-muramate 6-phosphate + H2O = N-acetyl-D-glucosamine 6-phosphate + (R)-lactate</text>
        <dbReference type="Rhea" id="RHEA:26410"/>
        <dbReference type="ChEBI" id="CHEBI:15377"/>
        <dbReference type="ChEBI" id="CHEBI:16004"/>
        <dbReference type="ChEBI" id="CHEBI:57513"/>
        <dbReference type="ChEBI" id="CHEBI:58722"/>
        <dbReference type="EC" id="4.2.1.126"/>
    </reaction>
</comment>
<feature type="active site" description="Proton donor" evidence="3">
    <location>
        <position position="91"/>
    </location>
</feature>
<comment type="subunit">
    <text evidence="3">Homodimer.</text>
</comment>
<dbReference type="NCBIfam" id="NF009222">
    <property type="entry name" value="PRK12570.1"/>
    <property type="match status" value="1"/>
</dbReference>
<dbReference type="InterPro" id="IPR001347">
    <property type="entry name" value="SIS_dom"/>
</dbReference>
<dbReference type="EC" id="4.2.1.126" evidence="3"/>
<dbReference type="GO" id="GO:0097367">
    <property type="term" value="F:carbohydrate derivative binding"/>
    <property type="evidence" value="ECO:0007669"/>
    <property type="project" value="InterPro"/>
</dbReference>
<dbReference type="PROSITE" id="PS51464">
    <property type="entry name" value="SIS"/>
    <property type="match status" value="1"/>
</dbReference>
<dbReference type="GO" id="GO:0016803">
    <property type="term" value="F:ether hydrolase activity"/>
    <property type="evidence" value="ECO:0007669"/>
    <property type="project" value="TreeGrafter"/>
</dbReference>
<dbReference type="RefSeq" id="WP_093939729.1">
    <property type="nucleotide sequence ID" value="NZ_CP022521.1"/>
</dbReference>
<dbReference type="NCBIfam" id="TIGR00274">
    <property type="entry name" value="N-acetylmuramic acid 6-phosphate etherase"/>
    <property type="match status" value="1"/>
</dbReference>
<proteinExistence type="inferred from homology"/>
<evidence type="ECO:0000256" key="2">
    <source>
        <dbReference type="ARBA" id="ARBA00023277"/>
    </source>
</evidence>
<dbReference type="GO" id="GO:0009254">
    <property type="term" value="P:peptidoglycan turnover"/>
    <property type="evidence" value="ECO:0007669"/>
    <property type="project" value="TreeGrafter"/>
</dbReference>
<dbReference type="NCBIfam" id="NF003915">
    <property type="entry name" value="PRK05441.1"/>
    <property type="match status" value="1"/>
</dbReference>
<evidence type="ECO:0000313" key="4">
    <source>
        <dbReference type="EMBL" id="ASO17925.1"/>
    </source>
</evidence>
<dbReference type="SUPFAM" id="SSF53697">
    <property type="entry name" value="SIS domain"/>
    <property type="match status" value="1"/>
</dbReference>
<dbReference type="InterPro" id="IPR005486">
    <property type="entry name" value="Glucokinase_regulatory_CS"/>
</dbReference>
<dbReference type="Proteomes" id="UP000204221">
    <property type="component" value="Chromosome"/>
</dbReference>
<dbReference type="PANTHER" id="PTHR10088">
    <property type="entry name" value="GLUCOKINASE REGULATORY PROTEIN"/>
    <property type="match status" value="1"/>
</dbReference>
<dbReference type="Pfam" id="PF22645">
    <property type="entry name" value="GKRP_SIS_N"/>
    <property type="match status" value="1"/>
</dbReference>
<dbReference type="PROSITE" id="PS01272">
    <property type="entry name" value="GCKR"/>
    <property type="match status" value="1"/>
</dbReference>
<dbReference type="GO" id="GO:0016835">
    <property type="term" value="F:carbon-oxygen lyase activity"/>
    <property type="evidence" value="ECO:0007669"/>
    <property type="project" value="UniProtKB-UniRule"/>
</dbReference>
<reference evidence="4 5" key="1">
    <citation type="submission" date="2017-07" db="EMBL/GenBank/DDBJ databases">
        <title>Complete genome sequence of Actinoalloteichus hoggarensis DSM 45943, type strain of Actinoalloteichus hoggarensis.</title>
        <authorList>
            <person name="Ruckert C."/>
            <person name="Nouioui I."/>
            <person name="Willmese J."/>
            <person name="van Wezel G."/>
            <person name="Klenk H.-P."/>
            <person name="Kalinowski J."/>
            <person name="Zotchev S.B."/>
        </authorList>
    </citation>
    <scope>NUCLEOTIDE SEQUENCE [LARGE SCALE GENOMIC DNA]</scope>
    <source>
        <strain evidence="4 5">DSM 45943</strain>
    </source>
</reference>
<dbReference type="CDD" id="cd05007">
    <property type="entry name" value="SIS_Etherase"/>
    <property type="match status" value="1"/>
</dbReference>
<dbReference type="PANTHER" id="PTHR10088:SF4">
    <property type="entry name" value="GLUCOKINASE REGULATORY PROTEIN"/>
    <property type="match status" value="1"/>
</dbReference>
<dbReference type="KEGG" id="ahg:AHOG_01295"/>
<comment type="pathway">
    <text evidence="3">Amino-sugar metabolism; N-acetylmuramate degradation.</text>
</comment>
<keyword evidence="5" id="KW-1185">Reference proteome</keyword>
<dbReference type="EMBL" id="CP022521">
    <property type="protein sequence ID" value="ASO17925.1"/>
    <property type="molecule type" value="Genomic_DNA"/>
</dbReference>
<dbReference type="InterPro" id="IPR040190">
    <property type="entry name" value="MURQ/GCKR"/>
</dbReference>
<dbReference type="GO" id="GO:0097173">
    <property type="term" value="P:N-acetylmuramic acid catabolic process"/>
    <property type="evidence" value="ECO:0007669"/>
    <property type="project" value="UniProtKB-UniPathway"/>
</dbReference>
<accession>A0A221VWN0</accession>
<sequence length="312" mass="32311">MRTRAHLSCIRVDSPTESRNPNTLDIDRVSSLEVLRLINDEDRLVPDAVAEVLPQLADAVDLAVQALRAGGRVHYVGAGTSGRLAVLDAAELIPTYNMPSGWFVAHQAGGASAFVHAVEGAEDDVDEGAAQMRRQVGENDFVLGLTASGRTPFVLGALSAARSLGAATGLVSANPANIAATGVAADVVIAVDTGPEAIAGSTRMKAGTAQKLILTAFSTAVMVRLGRTYSNLMISMVASNAKLRGRTLTILQEASGADELTCETALVQAAGDVKTALVTLLTGVDTDVARMALSQTDGHVREALTTLAQPTN</sequence>
<gene>
    <name evidence="3 4" type="primary">murQ</name>
    <name evidence="4" type="ORF">AHOG_01295</name>
</gene>
<evidence type="ECO:0000313" key="5">
    <source>
        <dbReference type="Proteomes" id="UP000204221"/>
    </source>
</evidence>
<dbReference type="Gene3D" id="1.10.8.1080">
    <property type="match status" value="1"/>
</dbReference>
<dbReference type="InterPro" id="IPR005488">
    <property type="entry name" value="Etherase_MurQ"/>
</dbReference>